<evidence type="ECO:0000256" key="1">
    <source>
        <dbReference type="SAM" id="Phobius"/>
    </source>
</evidence>
<reference evidence="3 4" key="1">
    <citation type="journal article" date="2013" name="Genome Announc.">
        <title>Complete Genome Sequence of the Solvent Producer Clostridium saccharobutylicum NCP262 (DSM 13864).</title>
        <authorList>
            <person name="Poehlein A."/>
            <person name="Hartwich K."/>
            <person name="Krabben P."/>
            <person name="Ehrenreich A."/>
            <person name="Liebl W."/>
            <person name="Durre P."/>
            <person name="Gottschalk G."/>
            <person name="Daniel R."/>
        </authorList>
    </citation>
    <scope>NUCLEOTIDE SEQUENCE [LARGE SCALE GENOMIC DNA]</scope>
    <source>
        <strain evidence="3">DSM 13864</strain>
    </source>
</reference>
<evidence type="ECO:0000313" key="3">
    <source>
        <dbReference type="EMBL" id="AGX43415.1"/>
    </source>
</evidence>
<protein>
    <submittedName>
        <fullName evidence="3">NERD domain protein</fullName>
    </submittedName>
</protein>
<evidence type="ECO:0000259" key="2">
    <source>
        <dbReference type="PROSITE" id="PS50965"/>
    </source>
</evidence>
<keyword evidence="1" id="KW-0472">Membrane</keyword>
<dbReference type="eggNOG" id="COG0551">
    <property type="taxonomic scope" value="Bacteria"/>
</dbReference>
<keyword evidence="1" id="KW-0812">Transmembrane</keyword>
<evidence type="ECO:0000313" key="4">
    <source>
        <dbReference type="Proteomes" id="UP000017118"/>
    </source>
</evidence>
<accession>U5MS61</accession>
<dbReference type="InterPro" id="IPR011528">
    <property type="entry name" value="NERD"/>
</dbReference>
<name>U5MS61_CLOSA</name>
<dbReference type="PROSITE" id="PS50965">
    <property type="entry name" value="NERD"/>
    <property type="match status" value="1"/>
</dbReference>
<dbReference type="EMBL" id="CP006721">
    <property type="protein sequence ID" value="AGX43415.1"/>
    <property type="molecule type" value="Genomic_DNA"/>
</dbReference>
<dbReference type="PATRIC" id="fig|1345695.10.peg.1682"/>
<keyword evidence="1" id="KW-1133">Transmembrane helix</keyword>
<dbReference type="AlphaFoldDB" id="U5MS61"/>
<proteinExistence type="predicted"/>
<dbReference type="KEGG" id="csb:CLSA_c24410"/>
<dbReference type="HOGENOM" id="CLU_908218_0_0_9"/>
<organism evidence="3 4">
    <name type="scientific">Clostridium saccharobutylicum DSM 13864</name>
    <dbReference type="NCBI Taxonomy" id="1345695"/>
    <lineage>
        <taxon>Bacteria</taxon>
        <taxon>Bacillati</taxon>
        <taxon>Bacillota</taxon>
        <taxon>Clostridia</taxon>
        <taxon>Eubacteriales</taxon>
        <taxon>Clostridiaceae</taxon>
        <taxon>Clostridium</taxon>
    </lineage>
</organism>
<sequence>MDLELRHKLSEGCVKMKLPNIIYIFPCIIVLIFIISIISAITNGIKLHKLKKIGDKLINNQTNDLVEDYANLLKSARVINHPNEWQKLKNVFFAVYNSKTVSGHIKKNLYNELLKKGCRLGRDNFNFETEEERIKKSGQVGESIVAYNLKWLPEEYRVLYNIKLSSIVGVQEFDNIIIGSNGIFHIETKNFGGERGCKIKINSSGSWIKQYGDIETGMESPEFQLQRHDKVLKENLDKHYGAGEYVPHGIIVLSNAKTILEGTENSDVPVIKSDSIVKYISKYEGDKRLSQAEINSIYEKLQLIKR</sequence>
<dbReference type="OrthoDB" id="9776650at2"/>
<dbReference type="Pfam" id="PF08378">
    <property type="entry name" value="NERD"/>
    <property type="match status" value="1"/>
</dbReference>
<dbReference type="RefSeq" id="WP_022746564.1">
    <property type="nucleotide sequence ID" value="NC_022571.1"/>
</dbReference>
<dbReference type="Proteomes" id="UP000017118">
    <property type="component" value="Chromosome"/>
</dbReference>
<dbReference type="GeneID" id="55474863"/>
<feature type="transmembrane region" description="Helical" evidence="1">
    <location>
        <begin position="20"/>
        <end position="42"/>
    </location>
</feature>
<keyword evidence="4" id="KW-1185">Reference proteome</keyword>
<feature type="domain" description="NERD" evidence="2">
    <location>
        <begin position="137"/>
        <end position="255"/>
    </location>
</feature>
<gene>
    <name evidence="3" type="ORF">CLSA_c24410</name>
</gene>